<evidence type="ECO:0000313" key="1">
    <source>
        <dbReference type="Ensembl" id="ENSPLOP00000028669.1"/>
    </source>
</evidence>
<dbReference type="Ensembl" id="ENSPLOT00000031663.1">
    <property type="protein sequence ID" value="ENSPLOP00000028669.1"/>
    <property type="gene ID" value="ENSPLOG00000020993.1"/>
</dbReference>
<sequence>MLGESGCFIRTYLNRETFNIKNKKIAQLEEVKQTSNKQIQNTNDMQKSQQALVQKRCCLFDGHVFHPPCAVF</sequence>
<evidence type="ECO:0000313" key="2">
    <source>
        <dbReference type="Proteomes" id="UP000694399"/>
    </source>
</evidence>
<reference evidence="1" key="3">
    <citation type="submission" date="2025-09" db="UniProtKB">
        <authorList>
            <consortium name="Ensembl"/>
        </authorList>
    </citation>
    <scope>IDENTIFICATION</scope>
</reference>
<reference evidence="1" key="1">
    <citation type="journal article" date="2019" name="bioRxiv">
        <title>Long live the king: chromosome-level assembly of the lion (Panthera leo) using linked-read, Hi-C, and long read data.</title>
        <authorList>
            <person name="Armstrong E.E."/>
            <person name="Taylor R.W."/>
            <person name="Miller D.E."/>
            <person name="Kaelin C."/>
            <person name="Barsh G."/>
            <person name="Hadly E.A."/>
            <person name="Petrov D."/>
        </authorList>
    </citation>
    <scope>NUCLEOTIDE SEQUENCE [LARGE SCALE GENOMIC DNA]</scope>
</reference>
<name>A0A8C8Y8U3_PANLE</name>
<proteinExistence type="predicted"/>
<organism evidence="1 2">
    <name type="scientific">Panthera leo</name>
    <name type="common">Lion</name>
    <dbReference type="NCBI Taxonomy" id="9689"/>
    <lineage>
        <taxon>Eukaryota</taxon>
        <taxon>Metazoa</taxon>
        <taxon>Chordata</taxon>
        <taxon>Craniata</taxon>
        <taxon>Vertebrata</taxon>
        <taxon>Euteleostomi</taxon>
        <taxon>Mammalia</taxon>
        <taxon>Eutheria</taxon>
        <taxon>Laurasiatheria</taxon>
        <taxon>Carnivora</taxon>
        <taxon>Feliformia</taxon>
        <taxon>Felidae</taxon>
        <taxon>Pantherinae</taxon>
        <taxon>Panthera</taxon>
    </lineage>
</organism>
<dbReference type="Proteomes" id="UP000694399">
    <property type="component" value="Chromosome C1"/>
</dbReference>
<keyword evidence="2" id="KW-1185">Reference proteome</keyword>
<dbReference type="AlphaFoldDB" id="A0A8C8Y8U3"/>
<protein>
    <submittedName>
        <fullName evidence="1">Uncharacterized protein</fullName>
    </submittedName>
</protein>
<accession>A0A8C8Y8U3</accession>
<reference evidence="1" key="2">
    <citation type="submission" date="2025-08" db="UniProtKB">
        <authorList>
            <consortium name="Ensembl"/>
        </authorList>
    </citation>
    <scope>IDENTIFICATION</scope>
</reference>